<evidence type="ECO:0000256" key="1">
    <source>
        <dbReference type="ARBA" id="ARBA00004370"/>
    </source>
</evidence>
<dbReference type="SUPFAM" id="SSF52025">
    <property type="entry name" value="PA domain"/>
    <property type="match status" value="1"/>
</dbReference>
<keyword evidence="5" id="KW-0862">Zinc</keyword>
<keyword evidence="2 8" id="KW-0812">Transmembrane</keyword>
<dbReference type="SMART" id="SM00184">
    <property type="entry name" value="RING"/>
    <property type="match status" value="1"/>
</dbReference>
<dbReference type="GO" id="GO:0005737">
    <property type="term" value="C:cytoplasm"/>
    <property type="evidence" value="ECO:0007669"/>
    <property type="project" value="TreeGrafter"/>
</dbReference>
<evidence type="ECO:0000256" key="2">
    <source>
        <dbReference type="ARBA" id="ARBA00022692"/>
    </source>
</evidence>
<keyword evidence="5" id="KW-0479">Metal-binding</keyword>
<evidence type="ECO:0000259" key="7">
    <source>
        <dbReference type="PROSITE" id="PS50089"/>
    </source>
</evidence>
<dbReference type="PANTHER" id="PTHR22765:SF416">
    <property type="entry name" value="E3 UBIQUITIN-PROTEIN LIGASE GODZILLA"/>
    <property type="match status" value="1"/>
</dbReference>
<dbReference type="GO" id="GO:0016020">
    <property type="term" value="C:membrane"/>
    <property type="evidence" value="ECO:0007669"/>
    <property type="project" value="UniProtKB-SubCell"/>
</dbReference>
<dbReference type="Pfam" id="PF02225">
    <property type="entry name" value="PA"/>
    <property type="match status" value="1"/>
</dbReference>
<feature type="compositionally biased region" description="Acidic residues" evidence="6">
    <location>
        <begin position="390"/>
        <end position="401"/>
    </location>
</feature>
<reference evidence="8" key="1">
    <citation type="submission" date="2023-10" db="EMBL/GenBank/DDBJ databases">
        <authorList>
            <person name="Noh H."/>
        </authorList>
    </citation>
    <scope>NUCLEOTIDE SEQUENCE</scope>
    <source>
        <strain evidence="8">DUCC4014</strain>
    </source>
</reference>
<dbReference type="Pfam" id="PF13639">
    <property type="entry name" value="zf-RING_2"/>
    <property type="match status" value="1"/>
</dbReference>
<sequence>MSAPSGPGRSVQHQHHHQPRTFLSPRRVVLATALLAAAGVALTWPALLSSPPLAASDTTTLDDDEIARTAKAAFGRVVDPSEPWGAAWIHPDADPQLGTLDLSYAGGTPSAEGWLTHWLSMGGEGALTVMLKHTGEESDNLTFPHRPAAFPAFLQPSADLPVAGVLVPFASLKLPKHDKVGGESDDDDVAAGDAAAPLSAGKPESAPERACLPPAWPPIRPHPPKAPFTVALVERGGCDFATKVRAAQERGAAAVIVGDSTARADETDEEGRSRENLITMFSPEDTTGIIIPSVFVSRASYLTLRDLLSNHTVHGHPGLRVELGEATDDGNALGSLLTFALLMPSLFLLATIVAHRIRIARQREANRAPPTVVLSLPERVWTPDIVWEKDDSDESDKDTEPENAGAGDSDIKAPKSTPGSPLTTVRETSPPIEGDAAAGATLEVPDAPTPVTVVAEDAATPARPPAPPRKSKTAHRGKKRRPSKRYYSKDECAICMDNFHAGEIVRILPCGHVFHKDECDEWLLKWRKLCPTCRADVTIPASDLSSSATLTPVVDRSDPTAAQEAAAAGNDDATWVDRVGARVGAALHSLQESVRAAVRRPTETVDERTPLVPHDAV</sequence>
<dbReference type="EMBL" id="CP086717">
    <property type="protein sequence ID" value="WOO82153.1"/>
    <property type="molecule type" value="Genomic_DNA"/>
</dbReference>
<keyword evidence="8" id="KW-0675">Receptor</keyword>
<evidence type="ECO:0000313" key="9">
    <source>
        <dbReference type="Proteomes" id="UP000827549"/>
    </source>
</evidence>
<feature type="region of interest" description="Disordered" evidence="6">
    <location>
        <begin position="176"/>
        <end position="209"/>
    </location>
</feature>
<protein>
    <submittedName>
        <fullName evidence="8">Receptor y region, transmembrane domain- and RING domain-containing protein 3</fullName>
    </submittedName>
</protein>
<dbReference type="InterPro" id="IPR013083">
    <property type="entry name" value="Znf_RING/FYVE/PHD"/>
</dbReference>
<dbReference type="InterPro" id="IPR046450">
    <property type="entry name" value="PA_dom_sf"/>
</dbReference>
<feature type="region of interest" description="Disordered" evidence="6">
    <location>
        <begin position="385"/>
        <end position="434"/>
    </location>
</feature>
<feature type="compositionally biased region" description="Basic residues" evidence="6">
    <location>
        <begin position="469"/>
        <end position="484"/>
    </location>
</feature>
<feature type="compositionally biased region" description="Polar residues" evidence="6">
    <location>
        <begin position="417"/>
        <end position="427"/>
    </location>
</feature>
<proteinExistence type="predicted"/>
<dbReference type="Gene3D" id="3.30.40.10">
    <property type="entry name" value="Zinc/RING finger domain, C3HC4 (zinc finger)"/>
    <property type="match status" value="1"/>
</dbReference>
<comment type="subcellular location">
    <subcellularLocation>
        <location evidence="1">Membrane</location>
    </subcellularLocation>
</comment>
<dbReference type="GeneID" id="87808883"/>
<dbReference type="InterPro" id="IPR051826">
    <property type="entry name" value="E3_ubiquitin-ligase_domain"/>
</dbReference>
<keyword evidence="3" id="KW-1133">Transmembrane helix</keyword>
<evidence type="ECO:0000256" key="5">
    <source>
        <dbReference type="PROSITE-ProRule" id="PRU00175"/>
    </source>
</evidence>
<evidence type="ECO:0000313" key="8">
    <source>
        <dbReference type="EMBL" id="WOO82153.1"/>
    </source>
</evidence>
<dbReference type="Proteomes" id="UP000827549">
    <property type="component" value="Chromosome 4"/>
</dbReference>
<dbReference type="InterPro" id="IPR003137">
    <property type="entry name" value="PA_domain"/>
</dbReference>
<dbReference type="CDD" id="cd16473">
    <property type="entry name" value="RING-H2_RNF103"/>
    <property type="match status" value="1"/>
</dbReference>
<dbReference type="PROSITE" id="PS50089">
    <property type="entry name" value="ZF_RING_2"/>
    <property type="match status" value="1"/>
</dbReference>
<dbReference type="InterPro" id="IPR001841">
    <property type="entry name" value="Znf_RING"/>
</dbReference>
<keyword evidence="5" id="KW-0863">Zinc-finger</keyword>
<dbReference type="AlphaFoldDB" id="A0AAF1BRG5"/>
<dbReference type="PANTHER" id="PTHR22765">
    <property type="entry name" value="RING FINGER AND PROTEASE ASSOCIATED DOMAIN-CONTAINING"/>
    <property type="match status" value="1"/>
</dbReference>
<dbReference type="GO" id="GO:0006511">
    <property type="term" value="P:ubiquitin-dependent protein catabolic process"/>
    <property type="evidence" value="ECO:0007669"/>
    <property type="project" value="TreeGrafter"/>
</dbReference>
<keyword evidence="9" id="KW-1185">Reference proteome</keyword>
<feature type="region of interest" description="Disordered" evidence="6">
    <location>
        <begin position="1"/>
        <end position="22"/>
    </location>
</feature>
<dbReference type="RefSeq" id="XP_062628185.1">
    <property type="nucleotide sequence ID" value="XM_062772201.1"/>
</dbReference>
<dbReference type="Gene3D" id="3.50.30.30">
    <property type="match status" value="1"/>
</dbReference>
<dbReference type="FunFam" id="3.30.40.10:FF:000388">
    <property type="entry name" value="Putative RING zinc finger domain superfamily protein"/>
    <property type="match status" value="1"/>
</dbReference>
<dbReference type="GO" id="GO:0061630">
    <property type="term" value="F:ubiquitin protein ligase activity"/>
    <property type="evidence" value="ECO:0007669"/>
    <property type="project" value="TreeGrafter"/>
</dbReference>
<accession>A0AAF1BRG5</accession>
<dbReference type="GO" id="GO:0008270">
    <property type="term" value="F:zinc ion binding"/>
    <property type="evidence" value="ECO:0007669"/>
    <property type="project" value="UniProtKB-KW"/>
</dbReference>
<dbReference type="SUPFAM" id="SSF57850">
    <property type="entry name" value="RING/U-box"/>
    <property type="match status" value="1"/>
</dbReference>
<feature type="region of interest" description="Disordered" evidence="6">
    <location>
        <begin position="457"/>
        <end position="484"/>
    </location>
</feature>
<organism evidence="8 9">
    <name type="scientific">Vanrija pseudolonga</name>
    <dbReference type="NCBI Taxonomy" id="143232"/>
    <lineage>
        <taxon>Eukaryota</taxon>
        <taxon>Fungi</taxon>
        <taxon>Dikarya</taxon>
        <taxon>Basidiomycota</taxon>
        <taxon>Agaricomycotina</taxon>
        <taxon>Tremellomycetes</taxon>
        <taxon>Trichosporonales</taxon>
        <taxon>Trichosporonaceae</taxon>
        <taxon>Vanrija</taxon>
    </lineage>
</organism>
<evidence type="ECO:0000256" key="4">
    <source>
        <dbReference type="ARBA" id="ARBA00023136"/>
    </source>
</evidence>
<evidence type="ECO:0000256" key="6">
    <source>
        <dbReference type="SAM" id="MobiDB-lite"/>
    </source>
</evidence>
<keyword evidence="4" id="KW-0472">Membrane</keyword>
<feature type="domain" description="RING-type" evidence="7">
    <location>
        <begin position="492"/>
        <end position="534"/>
    </location>
</feature>
<gene>
    <name evidence="8" type="primary">RMR3</name>
    <name evidence="8" type="ORF">LOC62_04G005655</name>
</gene>
<evidence type="ECO:0000256" key="3">
    <source>
        <dbReference type="ARBA" id="ARBA00022989"/>
    </source>
</evidence>
<name>A0AAF1BRG5_9TREE</name>